<dbReference type="Gene3D" id="2.60.120.620">
    <property type="entry name" value="q2cbj1_9rhob like domain"/>
    <property type="match status" value="1"/>
</dbReference>
<keyword evidence="4" id="KW-1185">Reference proteome</keyword>
<organism evidence="3 4">
    <name type="scientific">Streptomyces maoxianensis</name>
    <dbReference type="NCBI Taxonomy" id="1459942"/>
    <lineage>
        <taxon>Bacteria</taxon>
        <taxon>Bacillati</taxon>
        <taxon>Actinomycetota</taxon>
        <taxon>Actinomycetes</taxon>
        <taxon>Kitasatosporales</taxon>
        <taxon>Streptomycetaceae</taxon>
        <taxon>Streptomyces</taxon>
    </lineage>
</organism>
<evidence type="ECO:0000313" key="3">
    <source>
        <dbReference type="EMBL" id="MFC4611238.1"/>
    </source>
</evidence>
<keyword evidence="1" id="KW-0479">Metal-binding</keyword>
<sequence length="238" mass="26278">MIHVSETLSIHSVEHFLTHDETEELNDLMDAAICVHGRQRFDADRRTTIHEIPGCSPAKAQRVYEPAGRVEMTTLPQPASKILDVAIERQMPAIVRALPSVTGHRPWIFLEYGPGQHITAHADGIAPDPLTLPRQIAAASVSLDTYRTGGGFYVETTGNEAMWASERPPAGSGYKPTMRFIHDGADMSSPWFRSMSRTRWSVDPEPGTLVVFGSQLTHGTEPVQVGKVRKFLTLLIAE</sequence>
<accession>A0ABV9GAA8</accession>
<comment type="similarity">
    <text evidence="1">Belongs to the iron/ascorbate-dependent oxidoreductase family.</text>
</comment>
<dbReference type="InterPro" id="IPR005123">
    <property type="entry name" value="Oxoglu/Fe-dep_dioxygenase_dom"/>
</dbReference>
<name>A0ABV9GAA8_9ACTN</name>
<proteinExistence type="inferred from homology"/>
<keyword evidence="1" id="KW-0560">Oxidoreductase</keyword>
<gene>
    <name evidence="3" type="ORF">ACFO9E_26090</name>
</gene>
<dbReference type="RefSeq" id="WP_381200085.1">
    <property type="nucleotide sequence ID" value="NZ_JBHSFE010000021.1"/>
</dbReference>
<evidence type="ECO:0000256" key="1">
    <source>
        <dbReference type="RuleBase" id="RU003682"/>
    </source>
</evidence>
<dbReference type="PROSITE" id="PS51471">
    <property type="entry name" value="FE2OG_OXY"/>
    <property type="match status" value="1"/>
</dbReference>
<evidence type="ECO:0000259" key="2">
    <source>
        <dbReference type="PROSITE" id="PS51471"/>
    </source>
</evidence>
<protein>
    <recommendedName>
        <fullName evidence="2">Fe2OG dioxygenase domain-containing protein</fullName>
    </recommendedName>
</protein>
<reference evidence="4" key="1">
    <citation type="journal article" date="2019" name="Int. J. Syst. Evol. Microbiol.">
        <title>The Global Catalogue of Microorganisms (GCM) 10K type strain sequencing project: providing services to taxonomists for standard genome sequencing and annotation.</title>
        <authorList>
            <consortium name="The Broad Institute Genomics Platform"/>
            <consortium name="The Broad Institute Genome Sequencing Center for Infectious Disease"/>
            <person name="Wu L."/>
            <person name="Ma J."/>
        </authorList>
    </citation>
    <scope>NUCLEOTIDE SEQUENCE [LARGE SCALE GENOMIC DNA]</scope>
    <source>
        <strain evidence="4">CGMCC 4.7139</strain>
    </source>
</reference>
<feature type="domain" description="Fe2OG dioxygenase" evidence="2">
    <location>
        <begin position="102"/>
        <end position="238"/>
    </location>
</feature>
<evidence type="ECO:0000313" key="4">
    <source>
        <dbReference type="Proteomes" id="UP001595993"/>
    </source>
</evidence>
<keyword evidence="1" id="KW-0408">Iron</keyword>
<dbReference type="Proteomes" id="UP001595993">
    <property type="component" value="Unassembled WGS sequence"/>
</dbReference>
<dbReference type="EMBL" id="JBHSFE010000021">
    <property type="protein sequence ID" value="MFC4611238.1"/>
    <property type="molecule type" value="Genomic_DNA"/>
</dbReference>
<comment type="caution">
    <text evidence="3">The sequence shown here is derived from an EMBL/GenBank/DDBJ whole genome shotgun (WGS) entry which is preliminary data.</text>
</comment>